<comment type="subcellular location">
    <subcellularLocation>
        <location evidence="1">Membrane</location>
        <topology evidence="1">Multi-pass membrane protein</topology>
    </subcellularLocation>
</comment>
<dbReference type="InterPro" id="IPR027417">
    <property type="entry name" value="P-loop_NTPase"/>
</dbReference>
<sequence>MKDNGTVVAVESLQSDTKTLDAATTLSWSNVGYSLPMPKSNAQSQNGTKGSVAIKKHILSDISGLVRAGEVVAIMGGSGAGKSTLLNTLAGRIGAGTLKGEILVNGKPRDPATWPTDCAYVEQDDLMYTTLTVEETLMYSAFLRLPSDMSFSERIHRVNDTIMDLGLNGCRHARIGSIGQCGISGGERKRVSIGIELVADPKILFLDEPTSGLDAFTALNILENIKQLAVKQSKIVLMTIHQPRADILELCDNISLLSNGTSVWFGSTSDALDHFFKLGYGLPEKTNPGDHFIDVVTLDQQSEMLRQSSLERIQKFVEAWRSHPNRKRLQGSDSDMGDSSTGTGNNKTLPISTHRNTSPPMLRHGNHVSWLVELRTLLQRNVKNEMRSIPRLLATLIQSTSIMLLLGFVFYKSGNDYMGIQNKVGVLYFMCINLTFSIVMPTLTLFPLERTIIARERAAGTYSASAVFIAKWISTLPMLFLSTLILVMPVYWMIGLTNDMHRYGTFIVIMLVHSNAANGLGLVIGSSVKNIQIGQIIAPLIVVVFLLFGGPLVNLDSTPDVFKWVPYVSIITVSNKALAQNEFLGAKFECPNPTSICYRNGQQVIDTYVLGSPTKWVSVGQNLVIMTVFLILAFSMFKHTSRPMLRLV</sequence>
<reference evidence="11 12" key="1">
    <citation type="submission" date="2021-02" db="EMBL/GenBank/DDBJ databases">
        <title>Variation within the Batrachochytrium salamandrivorans European outbreak.</title>
        <authorList>
            <person name="Kelly M."/>
            <person name="Pasmans F."/>
            <person name="Shea T.P."/>
            <person name="Munoz J.F."/>
            <person name="Carranza S."/>
            <person name="Cuomo C.A."/>
            <person name="Martel A."/>
        </authorList>
    </citation>
    <scope>NUCLEOTIDE SEQUENCE [LARGE SCALE GENOMIC DNA]</scope>
    <source>
        <strain evidence="11 12">AMFP18/2</strain>
    </source>
</reference>
<keyword evidence="3 9" id="KW-0812">Transmembrane</keyword>
<organism evidence="11 12">
    <name type="scientific">Batrachochytrium salamandrivorans</name>
    <dbReference type="NCBI Taxonomy" id="1357716"/>
    <lineage>
        <taxon>Eukaryota</taxon>
        <taxon>Fungi</taxon>
        <taxon>Fungi incertae sedis</taxon>
        <taxon>Chytridiomycota</taxon>
        <taxon>Chytridiomycota incertae sedis</taxon>
        <taxon>Chytridiomycetes</taxon>
        <taxon>Rhizophydiales</taxon>
        <taxon>Rhizophydiales incertae sedis</taxon>
        <taxon>Batrachochytrium</taxon>
    </lineage>
</organism>
<keyword evidence="2" id="KW-0813">Transport</keyword>
<name>A0ABQ8FNT8_9FUNG</name>
<dbReference type="SUPFAM" id="SSF52540">
    <property type="entry name" value="P-loop containing nucleoside triphosphate hydrolases"/>
    <property type="match status" value="1"/>
</dbReference>
<feature type="compositionally biased region" description="Polar residues" evidence="8">
    <location>
        <begin position="345"/>
        <end position="358"/>
    </location>
</feature>
<evidence type="ECO:0000256" key="2">
    <source>
        <dbReference type="ARBA" id="ARBA00022448"/>
    </source>
</evidence>
<feature type="transmembrane region" description="Helical" evidence="9">
    <location>
        <begin position="392"/>
        <end position="411"/>
    </location>
</feature>
<evidence type="ECO:0000256" key="3">
    <source>
        <dbReference type="ARBA" id="ARBA00022692"/>
    </source>
</evidence>
<dbReference type="PANTHER" id="PTHR48041:SF122">
    <property type="entry name" value="ABC TRANSPORTER DOMAIN-CONTAINING PROTEIN"/>
    <property type="match status" value="1"/>
</dbReference>
<keyword evidence="6 9" id="KW-1133">Transmembrane helix</keyword>
<dbReference type="SMART" id="SM00382">
    <property type="entry name" value="AAA"/>
    <property type="match status" value="1"/>
</dbReference>
<feature type="transmembrane region" description="Helical" evidence="9">
    <location>
        <begin position="426"/>
        <end position="448"/>
    </location>
</feature>
<dbReference type="EMBL" id="JAFCIX010000017">
    <property type="protein sequence ID" value="KAH6601164.1"/>
    <property type="molecule type" value="Genomic_DNA"/>
</dbReference>
<evidence type="ECO:0000256" key="9">
    <source>
        <dbReference type="SAM" id="Phobius"/>
    </source>
</evidence>
<accession>A0ABQ8FNT8</accession>
<comment type="caution">
    <text evidence="11">The sequence shown here is derived from an EMBL/GenBank/DDBJ whole genome shotgun (WGS) entry which is preliminary data.</text>
</comment>
<evidence type="ECO:0000256" key="1">
    <source>
        <dbReference type="ARBA" id="ARBA00004141"/>
    </source>
</evidence>
<evidence type="ECO:0000313" key="11">
    <source>
        <dbReference type="EMBL" id="KAH6601164.1"/>
    </source>
</evidence>
<feature type="transmembrane region" description="Helical" evidence="9">
    <location>
        <begin position="469"/>
        <end position="494"/>
    </location>
</feature>
<feature type="region of interest" description="Disordered" evidence="8">
    <location>
        <begin position="324"/>
        <end position="358"/>
    </location>
</feature>
<gene>
    <name evidence="11" type="ORF">BASA50_001843</name>
</gene>
<dbReference type="PANTHER" id="PTHR48041">
    <property type="entry name" value="ABC TRANSPORTER G FAMILY MEMBER 28"/>
    <property type="match status" value="1"/>
</dbReference>
<keyword evidence="7 9" id="KW-0472">Membrane</keyword>
<evidence type="ECO:0000256" key="7">
    <source>
        <dbReference type="ARBA" id="ARBA00023136"/>
    </source>
</evidence>
<keyword evidence="4" id="KW-0547">Nucleotide-binding</keyword>
<dbReference type="Proteomes" id="UP001648503">
    <property type="component" value="Unassembled WGS sequence"/>
</dbReference>
<feature type="transmembrane region" description="Helical" evidence="9">
    <location>
        <begin position="616"/>
        <end position="637"/>
    </location>
</feature>
<evidence type="ECO:0000256" key="4">
    <source>
        <dbReference type="ARBA" id="ARBA00022741"/>
    </source>
</evidence>
<feature type="transmembrane region" description="Helical" evidence="9">
    <location>
        <begin position="536"/>
        <end position="555"/>
    </location>
</feature>
<feature type="transmembrane region" description="Helical" evidence="9">
    <location>
        <begin position="506"/>
        <end position="524"/>
    </location>
</feature>
<dbReference type="InterPro" id="IPR003593">
    <property type="entry name" value="AAA+_ATPase"/>
</dbReference>
<evidence type="ECO:0000256" key="8">
    <source>
        <dbReference type="SAM" id="MobiDB-lite"/>
    </source>
</evidence>
<dbReference type="InterPro" id="IPR017871">
    <property type="entry name" value="ABC_transporter-like_CS"/>
</dbReference>
<dbReference type="InterPro" id="IPR003439">
    <property type="entry name" value="ABC_transporter-like_ATP-bd"/>
</dbReference>
<dbReference type="Pfam" id="PF00005">
    <property type="entry name" value="ABC_tran"/>
    <property type="match status" value="1"/>
</dbReference>
<dbReference type="Gene3D" id="3.40.50.300">
    <property type="entry name" value="P-loop containing nucleotide triphosphate hydrolases"/>
    <property type="match status" value="1"/>
</dbReference>
<protein>
    <recommendedName>
        <fullName evidence="10">ABC transporter domain-containing protein</fullName>
    </recommendedName>
</protein>
<evidence type="ECO:0000259" key="10">
    <source>
        <dbReference type="PROSITE" id="PS50893"/>
    </source>
</evidence>
<dbReference type="Pfam" id="PF19055">
    <property type="entry name" value="ABC2_membrane_7"/>
    <property type="match status" value="1"/>
</dbReference>
<evidence type="ECO:0000313" key="12">
    <source>
        <dbReference type="Proteomes" id="UP001648503"/>
    </source>
</evidence>
<keyword evidence="5" id="KW-0067">ATP-binding</keyword>
<dbReference type="PROSITE" id="PS50893">
    <property type="entry name" value="ABC_TRANSPORTER_2"/>
    <property type="match status" value="1"/>
</dbReference>
<dbReference type="InterPro" id="IPR013525">
    <property type="entry name" value="ABC2_TM"/>
</dbReference>
<proteinExistence type="predicted"/>
<feature type="compositionally biased region" description="Low complexity" evidence="8">
    <location>
        <begin position="331"/>
        <end position="344"/>
    </location>
</feature>
<dbReference type="InterPro" id="IPR043926">
    <property type="entry name" value="ABCG_dom"/>
</dbReference>
<evidence type="ECO:0000256" key="6">
    <source>
        <dbReference type="ARBA" id="ARBA00022989"/>
    </source>
</evidence>
<feature type="domain" description="ABC transporter" evidence="10">
    <location>
        <begin position="42"/>
        <end position="284"/>
    </location>
</feature>
<keyword evidence="12" id="KW-1185">Reference proteome</keyword>
<dbReference type="InterPro" id="IPR050352">
    <property type="entry name" value="ABCG_transporters"/>
</dbReference>
<dbReference type="PROSITE" id="PS00211">
    <property type="entry name" value="ABC_TRANSPORTER_1"/>
    <property type="match status" value="1"/>
</dbReference>
<dbReference type="Pfam" id="PF01061">
    <property type="entry name" value="ABC2_membrane"/>
    <property type="match status" value="1"/>
</dbReference>
<evidence type="ECO:0000256" key="5">
    <source>
        <dbReference type="ARBA" id="ARBA00022840"/>
    </source>
</evidence>